<dbReference type="SUPFAM" id="SSF52266">
    <property type="entry name" value="SGNH hydrolase"/>
    <property type="match status" value="1"/>
</dbReference>
<dbReference type="PANTHER" id="PTHR30383:SF5">
    <property type="entry name" value="SGNH HYDROLASE-TYPE ESTERASE DOMAIN-CONTAINING PROTEIN"/>
    <property type="match status" value="1"/>
</dbReference>
<dbReference type="Pfam" id="PF13472">
    <property type="entry name" value="Lipase_GDSL_2"/>
    <property type="match status" value="1"/>
</dbReference>
<dbReference type="InterPro" id="IPR051532">
    <property type="entry name" value="Ester_Hydrolysis_Enzymes"/>
</dbReference>
<organism evidence="3">
    <name type="scientific">Noctiluca scintillans</name>
    <name type="common">Sea sparkle</name>
    <name type="synonym">Red tide dinoflagellate</name>
    <dbReference type="NCBI Taxonomy" id="2966"/>
    <lineage>
        <taxon>Eukaryota</taxon>
        <taxon>Sar</taxon>
        <taxon>Alveolata</taxon>
        <taxon>Dinophyceae</taxon>
        <taxon>Noctilucales</taxon>
        <taxon>Noctilucaceae</taxon>
        <taxon>Noctiluca</taxon>
    </lineage>
</organism>
<sequence>MARVLCYGDSNTAGFGNGGQTFHPYKIALEQALRQQGSRCEVMHDGLSGLTAEELIQKVNAVAIRDVCGHMGKGLERLLDEKKTDLVIIMLGTNDLGAGTRPQQTLSYVSALHAVCHERGIPTIALAPPTVLAGQPRTDRDRFAQMLAAYERATPDAVYYTDCEQLVPRTGAFWQADQLHLSTAGSDQLGSKLAPVVMSTLASLEGSKKRNLKVGQKVEFLNNAGQWISTQVVFSKRNGAVVVAAEPTVLIPKEMLASKVRIPGSYAVGQEVEFWSTSSAHWIKCKVTQADPSGSVMVEVKPNVWISMEEQSQRMRIPAAAAVPAMTIMPPQLDGRASEENDPVPEYLAVGQQVEYWSTSQNKWVTCRVTHVETEGGVQVDVKPGTWIFKGDQPGRIRAPQSGAYSVGDQLEYYSASQRRWVKCMVTVVSGANIQIDVKLGHDIGPEEQSEKLRTPQATESSGDYSIGQAVEYHSRSCDRWIPCHITSVHANGDINIDAKPGYAMSTEEQAERIRKPSGTSLNPKRQQFAVGQEVDVWDEQKQNWLKDEISGVEETGAVRLTTCHIPMRVEQQEQNIRLPRHKFLHYS</sequence>
<gene>
    <name evidence="3" type="ORF">NSCI0253_LOCUS44797</name>
</gene>
<dbReference type="PANTHER" id="PTHR30383">
    <property type="entry name" value="THIOESTERASE 1/PROTEASE 1/LYSOPHOSPHOLIPASE L1"/>
    <property type="match status" value="1"/>
</dbReference>
<feature type="domain" description="SGNH hydrolase-type esterase" evidence="2">
    <location>
        <begin position="6"/>
        <end position="186"/>
    </location>
</feature>
<proteinExistence type="predicted"/>
<protein>
    <recommendedName>
        <fullName evidence="2">SGNH hydrolase-type esterase domain-containing protein</fullName>
    </recommendedName>
</protein>
<dbReference type="AlphaFoldDB" id="A0A7S1FJT2"/>
<dbReference type="Gene3D" id="3.40.50.1110">
    <property type="entry name" value="SGNH hydrolase"/>
    <property type="match status" value="1"/>
</dbReference>
<dbReference type="InterPro" id="IPR036514">
    <property type="entry name" value="SGNH_hydro_sf"/>
</dbReference>
<feature type="region of interest" description="Disordered" evidence="1">
    <location>
        <begin position="445"/>
        <end position="464"/>
    </location>
</feature>
<dbReference type="InterPro" id="IPR013830">
    <property type="entry name" value="SGNH_hydro"/>
</dbReference>
<accession>A0A7S1FJT2</accession>
<evidence type="ECO:0000259" key="2">
    <source>
        <dbReference type="Pfam" id="PF13472"/>
    </source>
</evidence>
<evidence type="ECO:0000313" key="3">
    <source>
        <dbReference type="EMBL" id="CAD8870440.1"/>
    </source>
</evidence>
<reference evidence="3" key="1">
    <citation type="submission" date="2021-01" db="EMBL/GenBank/DDBJ databases">
        <authorList>
            <person name="Corre E."/>
            <person name="Pelletier E."/>
            <person name="Niang G."/>
            <person name="Scheremetjew M."/>
            <person name="Finn R."/>
            <person name="Kale V."/>
            <person name="Holt S."/>
            <person name="Cochrane G."/>
            <person name="Meng A."/>
            <person name="Brown T."/>
            <person name="Cohen L."/>
        </authorList>
    </citation>
    <scope>NUCLEOTIDE SEQUENCE</scope>
</reference>
<dbReference type="GO" id="GO:0004622">
    <property type="term" value="F:phosphatidylcholine lysophospholipase activity"/>
    <property type="evidence" value="ECO:0007669"/>
    <property type="project" value="TreeGrafter"/>
</dbReference>
<evidence type="ECO:0000256" key="1">
    <source>
        <dbReference type="SAM" id="MobiDB-lite"/>
    </source>
</evidence>
<feature type="compositionally biased region" description="Basic and acidic residues" evidence="1">
    <location>
        <begin position="445"/>
        <end position="454"/>
    </location>
</feature>
<dbReference type="EMBL" id="HBFQ01063306">
    <property type="protein sequence ID" value="CAD8870440.1"/>
    <property type="molecule type" value="Transcribed_RNA"/>
</dbReference>
<name>A0A7S1FJT2_NOCSC</name>